<dbReference type="OrthoDB" id="74705at2759"/>
<dbReference type="SUPFAM" id="SSF55781">
    <property type="entry name" value="GAF domain-like"/>
    <property type="match status" value="1"/>
</dbReference>
<proteinExistence type="predicted"/>
<gene>
    <name evidence="1" type="ORF">DGYR_LOCUS10811</name>
</gene>
<dbReference type="AlphaFoldDB" id="A0A7I8W3E9"/>
<accession>A0A7I8W3E9</accession>
<protein>
    <submittedName>
        <fullName evidence="1">Uncharacterized protein</fullName>
    </submittedName>
</protein>
<dbReference type="Proteomes" id="UP000549394">
    <property type="component" value="Unassembled WGS sequence"/>
</dbReference>
<evidence type="ECO:0000313" key="2">
    <source>
        <dbReference type="Proteomes" id="UP000549394"/>
    </source>
</evidence>
<keyword evidence="2" id="KW-1185">Reference proteome</keyword>
<sequence>MFRDIVEGRRRYSSPVSQRKKKNLENLGEKELFMELIREIANELDVNALCHKILINVGILTKSDRGSLFLVRGSRMKRYLVSKLFDVTADSCLEDVVHTDNSEITVPFGVGIAGTVAETKHPINIKDAYEV</sequence>
<organism evidence="1 2">
    <name type="scientific">Dimorphilus gyrociliatus</name>
    <dbReference type="NCBI Taxonomy" id="2664684"/>
    <lineage>
        <taxon>Eukaryota</taxon>
        <taxon>Metazoa</taxon>
        <taxon>Spiralia</taxon>
        <taxon>Lophotrochozoa</taxon>
        <taxon>Annelida</taxon>
        <taxon>Polychaeta</taxon>
        <taxon>Polychaeta incertae sedis</taxon>
        <taxon>Dinophilidae</taxon>
        <taxon>Dimorphilus</taxon>
    </lineage>
</organism>
<evidence type="ECO:0000313" key="1">
    <source>
        <dbReference type="EMBL" id="CAD5123091.1"/>
    </source>
</evidence>
<name>A0A7I8W3E9_9ANNE</name>
<dbReference type="EMBL" id="CAJFCJ010000019">
    <property type="protein sequence ID" value="CAD5123091.1"/>
    <property type="molecule type" value="Genomic_DNA"/>
</dbReference>
<comment type="caution">
    <text evidence="1">The sequence shown here is derived from an EMBL/GenBank/DDBJ whole genome shotgun (WGS) entry which is preliminary data.</text>
</comment>
<dbReference type="Gene3D" id="3.30.450.40">
    <property type="match status" value="1"/>
</dbReference>
<dbReference type="InterPro" id="IPR029016">
    <property type="entry name" value="GAF-like_dom_sf"/>
</dbReference>
<reference evidence="1 2" key="1">
    <citation type="submission" date="2020-08" db="EMBL/GenBank/DDBJ databases">
        <authorList>
            <person name="Hejnol A."/>
        </authorList>
    </citation>
    <scope>NUCLEOTIDE SEQUENCE [LARGE SCALE GENOMIC DNA]</scope>
</reference>